<keyword evidence="2" id="KW-1185">Reference proteome</keyword>
<dbReference type="Proteomes" id="UP000322214">
    <property type="component" value="Chromosome"/>
</dbReference>
<dbReference type="OrthoDB" id="9802640at2"/>
<dbReference type="STRING" id="980251.GCA_001642875_04491"/>
<dbReference type="PANTHER" id="PTHR37827">
    <property type="entry name" value="TUDOR DOMAIN-CONTAINING PROTEIN"/>
    <property type="match status" value="1"/>
</dbReference>
<dbReference type="AlphaFoldDB" id="A0A5B9PLL7"/>
<evidence type="ECO:0000313" key="2">
    <source>
        <dbReference type="Proteomes" id="UP000322214"/>
    </source>
</evidence>
<proteinExistence type="predicted"/>
<name>A0A5B9PLL7_9BACT</name>
<protein>
    <recommendedName>
        <fullName evidence="3">HNH domain-containing protein</fullName>
    </recommendedName>
</protein>
<gene>
    <name evidence="1" type="ORF">MFFC18_34620</name>
</gene>
<reference evidence="1 2" key="1">
    <citation type="submission" date="2019-08" db="EMBL/GenBank/DDBJ databases">
        <title>Deep-cultivation of Planctomycetes and their phenomic and genomic characterization uncovers novel biology.</title>
        <authorList>
            <person name="Wiegand S."/>
            <person name="Jogler M."/>
            <person name="Boedeker C."/>
            <person name="Pinto D."/>
            <person name="Vollmers J."/>
            <person name="Rivas-Marin E."/>
            <person name="Kohn T."/>
            <person name="Peeters S.H."/>
            <person name="Heuer A."/>
            <person name="Rast P."/>
            <person name="Oberbeckmann S."/>
            <person name="Bunk B."/>
            <person name="Jeske O."/>
            <person name="Meyerdierks A."/>
            <person name="Storesund J.E."/>
            <person name="Kallscheuer N."/>
            <person name="Luecker S."/>
            <person name="Lage O.M."/>
            <person name="Pohl T."/>
            <person name="Merkel B.J."/>
            <person name="Hornburger P."/>
            <person name="Mueller R.-W."/>
            <person name="Bruemmer F."/>
            <person name="Labrenz M."/>
            <person name="Spormann A.M."/>
            <person name="Op den Camp H."/>
            <person name="Overmann J."/>
            <person name="Amann R."/>
            <person name="Jetten M.S.M."/>
            <person name="Mascher T."/>
            <person name="Medema M.H."/>
            <person name="Devos D.P."/>
            <person name="Kaster A.-K."/>
            <person name="Ovreas L."/>
            <person name="Rohde M."/>
            <person name="Galperin M.Y."/>
            <person name="Jogler C."/>
        </authorList>
    </citation>
    <scope>NUCLEOTIDE SEQUENCE [LARGE SCALE GENOMIC DNA]</scope>
    <source>
        <strain evidence="1 2">FC18</strain>
    </source>
</reference>
<dbReference type="KEGG" id="mff:MFFC18_34620"/>
<evidence type="ECO:0008006" key="3">
    <source>
        <dbReference type="Google" id="ProtNLM"/>
    </source>
</evidence>
<evidence type="ECO:0000313" key="1">
    <source>
        <dbReference type="EMBL" id="QEG23561.1"/>
    </source>
</evidence>
<accession>A0A5B9PLL7</accession>
<dbReference type="RefSeq" id="WP_075086372.1">
    <property type="nucleotide sequence ID" value="NZ_CP042912.1"/>
</dbReference>
<organism evidence="1 2">
    <name type="scientific">Mariniblastus fucicola</name>
    <dbReference type="NCBI Taxonomy" id="980251"/>
    <lineage>
        <taxon>Bacteria</taxon>
        <taxon>Pseudomonadati</taxon>
        <taxon>Planctomycetota</taxon>
        <taxon>Planctomycetia</taxon>
        <taxon>Pirellulales</taxon>
        <taxon>Pirellulaceae</taxon>
        <taxon>Mariniblastus</taxon>
    </lineage>
</organism>
<dbReference type="EMBL" id="CP042912">
    <property type="protein sequence ID" value="QEG23561.1"/>
    <property type="molecule type" value="Genomic_DNA"/>
</dbReference>
<sequence length="94" mass="11122">MNTNPECALCGRFPKKGTTEHHLIPRMCHRNKWFQKNFTREQMQTTIPLCRDCHNAVHKFVPKEKELGRHFHSLDLLKSHPQIAKFATWASKQK</sequence>
<dbReference type="PANTHER" id="PTHR37827:SF1">
    <property type="entry name" value="HNH DOMAIN-CONTAINING PROTEIN"/>
    <property type="match status" value="1"/>
</dbReference>